<dbReference type="Gene3D" id="2.60.40.10">
    <property type="entry name" value="Immunoglobulins"/>
    <property type="match status" value="1"/>
</dbReference>
<keyword evidence="2" id="KW-1185">Reference proteome</keyword>
<organism evidence="1 2">
    <name type="scientific">Arcicella rigui</name>
    <dbReference type="NCBI Taxonomy" id="797020"/>
    <lineage>
        <taxon>Bacteria</taxon>
        <taxon>Pseudomonadati</taxon>
        <taxon>Bacteroidota</taxon>
        <taxon>Cytophagia</taxon>
        <taxon>Cytophagales</taxon>
        <taxon>Flectobacillaceae</taxon>
        <taxon>Arcicella</taxon>
    </lineage>
</organism>
<dbReference type="InterPro" id="IPR035986">
    <property type="entry name" value="PKD_dom_sf"/>
</dbReference>
<dbReference type="InterPro" id="IPR013783">
    <property type="entry name" value="Ig-like_fold"/>
</dbReference>
<dbReference type="SUPFAM" id="SSF49299">
    <property type="entry name" value="PKD domain"/>
    <property type="match status" value="1"/>
</dbReference>
<protein>
    <submittedName>
        <fullName evidence="1">PKD domain-containing protein</fullName>
    </submittedName>
</protein>
<evidence type="ECO:0000313" key="2">
    <source>
        <dbReference type="Proteomes" id="UP001302949"/>
    </source>
</evidence>
<dbReference type="CDD" id="cd00146">
    <property type="entry name" value="PKD"/>
    <property type="match status" value="1"/>
</dbReference>
<accession>A0ABU5QGW6</accession>
<comment type="caution">
    <text evidence="1">The sequence shown here is derived from an EMBL/GenBank/DDBJ whole genome shotgun (WGS) entry which is preliminary data.</text>
</comment>
<dbReference type="Proteomes" id="UP001302949">
    <property type="component" value="Unassembled WGS sequence"/>
</dbReference>
<reference evidence="1 2" key="1">
    <citation type="submission" date="2023-12" db="EMBL/GenBank/DDBJ databases">
        <title>Novel species of the genus Arcicella isolated from rivers.</title>
        <authorList>
            <person name="Lu H."/>
        </authorList>
    </citation>
    <scope>NUCLEOTIDE SEQUENCE [LARGE SCALE GENOMIC DNA]</scope>
    <source>
        <strain evidence="1 2">KCTC 23307</strain>
    </source>
</reference>
<evidence type="ECO:0000313" key="1">
    <source>
        <dbReference type="EMBL" id="MEA5141853.1"/>
    </source>
</evidence>
<sequence length="352" mass="39991">MKATPILLSILFLLVACQPKDVEPTFDFTVTVDDYKVSVSPTGIDFEKYEVNFGVENTNFVAIQTPEYKYEYADDGTFSITVTATDKENRTYTKTKTVKIDYYAKNNLLSNFSITKIGQAKYQVTNLTNEQLVSGYAVLIKGKYWSKLYYFTKEKNPILHFDLNATYTVTQQTNSLNTKSVSIKVEDAEARENGYLKLKIDNEEIISNESETTPFGAVSADNVPLNYQIFNSGIFPYKLSNIRLAIRHSLNVAQKPSADELYKLVASSLTNGKKEKGVWDIFLTDDSIEPFIEISSQSIEVLKVEPAEQKKIIPEMNENAFWVTAKINLTCNYHAFKNVSGEVRFKYRIITL</sequence>
<dbReference type="RefSeq" id="WP_323299007.1">
    <property type="nucleotide sequence ID" value="NZ_JAYFUM010000034.1"/>
</dbReference>
<proteinExistence type="predicted"/>
<dbReference type="PROSITE" id="PS51257">
    <property type="entry name" value="PROKAR_LIPOPROTEIN"/>
    <property type="match status" value="1"/>
</dbReference>
<name>A0ABU5QGW6_9BACT</name>
<gene>
    <name evidence="1" type="ORF">VB248_22040</name>
</gene>
<dbReference type="EMBL" id="JAYFUM010000034">
    <property type="protein sequence ID" value="MEA5141853.1"/>
    <property type="molecule type" value="Genomic_DNA"/>
</dbReference>